<evidence type="ECO:0000313" key="1">
    <source>
        <dbReference type="EMBL" id="KND25252.1"/>
    </source>
</evidence>
<accession>A0A0L0JHR7</accession>
<gene>
    <name evidence="1" type="ORF">IQ63_41225</name>
</gene>
<comment type="caution">
    <text evidence="1">The sequence shown here is derived from an EMBL/GenBank/DDBJ whole genome shotgun (WGS) entry which is preliminary data.</text>
</comment>
<evidence type="ECO:0000313" key="2">
    <source>
        <dbReference type="Proteomes" id="UP000037151"/>
    </source>
</evidence>
<organism evidence="1 2">
    <name type="scientific">Streptomyces acidiscabies</name>
    <dbReference type="NCBI Taxonomy" id="42234"/>
    <lineage>
        <taxon>Bacteria</taxon>
        <taxon>Bacillati</taxon>
        <taxon>Actinomycetota</taxon>
        <taxon>Actinomycetes</taxon>
        <taxon>Kitasatosporales</taxon>
        <taxon>Streptomycetaceae</taxon>
        <taxon>Streptomyces</taxon>
    </lineage>
</organism>
<dbReference type="AlphaFoldDB" id="A0A0L0JHR7"/>
<protein>
    <submittedName>
        <fullName evidence="1">Uncharacterized protein</fullName>
    </submittedName>
</protein>
<dbReference type="EMBL" id="JPPY01000229">
    <property type="protein sequence ID" value="KND25252.1"/>
    <property type="molecule type" value="Genomic_DNA"/>
</dbReference>
<proteinExistence type="predicted"/>
<name>A0A0L0JHR7_9ACTN</name>
<dbReference type="PATRIC" id="fig|42234.21.peg.8467"/>
<reference evidence="2" key="1">
    <citation type="submission" date="2014-07" db="EMBL/GenBank/DDBJ databases">
        <title>Genome sequencing of plant-pathogenic Streptomyces species.</title>
        <authorList>
            <person name="Harrison J."/>
            <person name="Sapp M."/>
            <person name="Thwaites R."/>
            <person name="Studholme D.J."/>
        </authorList>
    </citation>
    <scope>NUCLEOTIDE SEQUENCE [LARGE SCALE GENOMIC DNA]</scope>
    <source>
        <strain evidence="2">NCPPB 4445</strain>
    </source>
</reference>
<sequence length="157" mass="17606">MKNSLVRPESLTVLPPCVWSDDEWDAIRLGHVSREMEGKWNVASEGDTVRLLRSWTGHEIYWAEFGSVDASEVGGWRIVRAQAERDPDRYLNFGAEFDAVMLELVLRTYALSEPAEDLRARMVSLAADATGRTDDRPALVQMSLLGVRTGPPSAYRP</sequence>
<dbReference type="OrthoDB" id="3384902at2"/>
<dbReference type="Proteomes" id="UP000037151">
    <property type="component" value="Unassembled WGS sequence"/>
</dbReference>
<dbReference type="RefSeq" id="WP_050375152.1">
    <property type="nucleotide sequence ID" value="NZ_KQ257834.1"/>
</dbReference>